<dbReference type="RefSeq" id="WP_021817384.1">
    <property type="nucleotide sequence ID" value="NZ_AVBC01000014.1"/>
</dbReference>
<organism evidence="1 2">
    <name type="scientific">Halomonas huangheensis</name>
    <dbReference type="NCBI Taxonomy" id="1178482"/>
    <lineage>
        <taxon>Bacteria</taxon>
        <taxon>Pseudomonadati</taxon>
        <taxon>Pseudomonadota</taxon>
        <taxon>Gammaproteobacteria</taxon>
        <taxon>Oceanospirillales</taxon>
        <taxon>Halomonadaceae</taxon>
        <taxon>Halomonas</taxon>
    </lineage>
</organism>
<dbReference type="OrthoDB" id="6166889at2"/>
<dbReference type="PATRIC" id="fig|1178482.3.peg.438"/>
<comment type="caution">
    <text evidence="1">The sequence shown here is derived from an EMBL/GenBank/DDBJ whole genome shotgun (WGS) entry which is preliminary data.</text>
</comment>
<sequence>MHNLYIPVVLILFSIVALFGYEYSADSRVNTDAQQAISAALGTSSEVALVESHEVNSGYGLCGSYRLATAEDEAAPFFYSKVDDDAELDAESRRYRMNCGE</sequence>
<dbReference type="eggNOG" id="ENOG502ZIMA">
    <property type="taxonomic scope" value="Bacteria"/>
</dbReference>
<dbReference type="Proteomes" id="UP000019113">
    <property type="component" value="Unassembled WGS sequence"/>
</dbReference>
<dbReference type="EMBL" id="AVBC01000014">
    <property type="protein sequence ID" value="ERL52759.1"/>
    <property type="molecule type" value="Genomic_DNA"/>
</dbReference>
<evidence type="ECO:0000313" key="1">
    <source>
        <dbReference type="EMBL" id="ERL52759.1"/>
    </source>
</evidence>
<keyword evidence="2" id="KW-1185">Reference proteome</keyword>
<gene>
    <name evidence="1" type="ORF">BJB45_15885</name>
</gene>
<proteinExistence type="predicted"/>
<evidence type="ECO:0000313" key="2">
    <source>
        <dbReference type="Proteomes" id="UP000019113"/>
    </source>
</evidence>
<dbReference type="KEGG" id="hhu:AR456_10780"/>
<dbReference type="AlphaFoldDB" id="W1NB53"/>
<accession>W1NB53</accession>
<name>W1NB53_9GAMM</name>
<reference evidence="1 2" key="1">
    <citation type="submission" date="2013-08" db="EMBL/GenBank/DDBJ databases">
        <title>draft genome of Halomonas huanghegensis, strain BJGMM-B45T.</title>
        <authorList>
            <person name="Miao C."/>
            <person name="Wan Y."/>
            <person name="Jin W."/>
        </authorList>
    </citation>
    <scope>NUCLEOTIDE SEQUENCE [LARGE SCALE GENOMIC DNA]</scope>
    <source>
        <strain evidence="1 2">BJGMM-B45</strain>
    </source>
</reference>
<protein>
    <submittedName>
        <fullName evidence="1">Uncharacterized protein</fullName>
    </submittedName>
</protein>